<comment type="caution">
    <text evidence="3">The sequence shown here is derived from an EMBL/GenBank/DDBJ whole genome shotgun (WGS) entry which is preliminary data.</text>
</comment>
<dbReference type="InterPro" id="IPR036397">
    <property type="entry name" value="RNaseH_sf"/>
</dbReference>
<feature type="region of interest" description="Disordered" evidence="1">
    <location>
        <begin position="629"/>
        <end position="684"/>
    </location>
</feature>
<feature type="compositionally biased region" description="Acidic residues" evidence="1">
    <location>
        <begin position="662"/>
        <end position="674"/>
    </location>
</feature>
<dbReference type="Proteomes" id="UP001157114">
    <property type="component" value="Unassembled WGS sequence"/>
</dbReference>
<dbReference type="EMBL" id="BSSQ01000020">
    <property type="protein sequence ID" value="GLX70800.1"/>
    <property type="molecule type" value="Genomic_DNA"/>
</dbReference>
<feature type="domain" description="Integrase catalytic" evidence="2">
    <location>
        <begin position="263"/>
        <end position="443"/>
    </location>
</feature>
<proteinExistence type="predicted"/>
<protein>
    <submittedName>
        <fullName evidence="3">Transposase</fullName>
    </submittedName>
</protein>
<dbReference type="Pfam" id="PF09299">
    <property type="entry name" value="Mu-transpos_C"/>
    <property type="match status" value="1"/>
</dbReference>
<evidence type="ECO:0000259" key="2">
    <source>
        <dbReference type="PROSITE" id="PS50994"/>
    </source>
</evidence>
<evidence type="ECO:0000313" key="3">
    <source>
        <dbReference type="EMBL" id="GLX70800.1"/>
    </source>
</evidence>
<dbReference type="InterPro" id="IPR012337">
    <property type="entry name" value="RNaseH-like_sf"/>
</dbReference>
<dbReference type="Gene3D" id="3.30.420.10">
    <property type="entry name" value="Ribonuclease H-like superfamily/Ribonuclease H"/>
    <property type="match status" value="1"/>
</dbReference>
<accession>A0ABQ6GJX3</accession>
<evidence type="ECO:0000313" key="4">
    <source>
        <dbReference type="Proteomes" id="UP001157114"/>
    </source>
</evidence>
<dbReference type="PROSITE" id="PS50994">
    <property type="entry name" value="INTEGRASE"/>
    <property type="match status" value="1"/>
</dbReference>
<gene>
    <name evidence="3" type="ORF">MU1_51470</name>
</gene>
<evidence type="ECO:0000256" key="1">
    <source>
        <dbReference type="SAM" id="MobiDB-lite"/>
    </source>
</evidence>
<dbReference type="InterPro" id="IPR001584">
    <property type="entry name" value="Integrase_cat-core"/>
</dbReference>
<dbReference type="SUPFAM" id="SSF53098">
    <property type="entry name" value="Ribonuclease H-like"/>
    <property type="match status" value="1"/>
</dbReference>
<sequence>MSQHDFSHGTKFLLYGLEVVVKRSGHRQVTVESVNYKKLETYKVEELLQAWMDGNLEFQIDESQPVIETDFESFPPDKKKEAERRYEIIRPFIKREKRFADLEKHLEVNQVSQGTFYNWMRKWLRYRDIRYLISNYEMRGPRSRLSDEKVIEIAKQVINDLAYEDIIPSVREMFDELKARVKEANDFREASQELKCLSLTTFWRVYRDEQDKYKQDVIRHGLQKARLLRKGSRGRLFCDRILERVEIDWTQVDLLLVNPRTLQRQRPWLIYAIDVFSGEPMGFHVCFNQPDSGELKQCLLHCFLPKTYVGQLYPLVQKEWTAYGIPREIVLDNAKVNESYDLRDVCQTYGIDIQYCSIASGHQKGAIERAFRALNQKLIHRSPGTTFSNPFERSQYDSEGEACITLQAFNYLVHIALVDMISHDWRHSVTRAGVPHDLWHKSLNENPHLRLAVPRNLKELKIVMGAGLEFRKLQAQGIKLESFYFQSAALQDLRYEMDRLNRNDELRIRYDVDDLRVIYVRDPLNETYIEAYPDIEIVSDRKIRSDLPIPYYEVQLRSVELSSAKTRHEDSHVGQARRNVKEITKQQQDDQKQEYADTLASMELQTLRFENMGYELDKLSLPEDISEINSVQQGEPVKPRKPTGQNKKGVEVVSDQKAQETSEYDMENDMDDDLPSYQTGIKGV</sequence>
<reference evidence="3 4" key="1">
    <citation type="submission" date="2023-03" db="EMBL/GenBank/DDBJ databases">
        <title>Draft genome sequence of the bacteria which degrade cell wall of Tricholomamatutake.</title>
        <authorList>
            <person name="Konishi Y."/>
            <person name="Fukuta Y."/>
            <person name="Shirasaka N."/>
        </authorList>
    </citation>
    <scope>NUCLEOTIDE SEQUENCE [LARGE SCALE GENOMIC DNA]</scope>
    <source>
        <strain evidence="4">mu1</strain>
    </source>
</reference>
<organism evidence="3 4">
    <name type="scientific">Paenibacillus glycanilyticus</name>
    <dbReference type="NCBI Taxonomy" id="126569"/>
    <lineage>
        <taxon>Bacteria</taxon>
        <taxon>Bacillati</taxon>
        <taxon>Bacillota</taxon>
        <taxon>Bacilli</taxon>
        <taxon>Bacillales</taxon>
        <taxon>Paenibacillaceae</taxon>
        <taxon>Paenibacillus</taxon>
    </lineage>
</organism>
<keyword evidence="4" id="KW-1185">Reference proteome</keyword>
<name>A0ABQ6GJX3_9BACL</name>
<dbReference type="RefSeq" id="WP_284241588.1">
    <property type="nucleotide sequence ID" value="NZ_BSSQ01000020.1"/>
</dbReference>
<dbReference type="InterPro" id="IPR015378">
    <property type="entry name" value="Transposase-like_Mu_C"/>
</dbReference>